<dbReference type="InterPro" id="IPR026369">
    <property type="entry name" value="CxxC_20_CxxC"/>
</dbReference>
<comment type="caution">
    <text evidence="2">The sequence shown here is derived from an EMBL/GenBank/DDBJ whole genome shotgun (WGS) entry which is preliminary data.</text>
</comment>
<evidence type="ECO:0000313" key="2">
    <source>
        <dbReference type="EMBL" id="MBM7633181.1"/>
    </source>
</evidence>
<reference evidence="2 3" key="1">
    <citation type="submission" date="2021-01" db="EMBL/GenBank/DDBJ databases">
        <title>Genomic Encyclopedia of Type Strains, Phase IV (KMG-IV): sequencing the most valuable type-strain genomes for metagenomic binning, comparative biology and taxonomic classification.</title>
        <authorList>
            <person name="Goeker M."/>
        </authorList>
    </citation>
    <scope>NUCLEOTIDE SEQUENCE [LARGE SCALE GENOMIC DNA]</scope>
    <source>
        <strain evidence="2 3">DSM 25540</strain>
    </source>
</reference>
<evidence type="ECO:0000256" key="1">
    <source>
        <dbReference type="SAM" id="Phobius"/>
    </source>
</evidence>
<dbReference type="EMBL" id="JAFBEC010000006">
    <property type="protein sequence ID" value="MBM7633181.1"/>
    <property type="molecule type" value="Genomic_DNA"/>
</dbReference>
<keyword evidence="1" id="KW-0472">Membrane</keyword>
<name>A0ABS2PDH5_9BACL</name>
<dbReference type="Proteomes" id="UP000741863">
    <property type="component" value="Unassembled WGS sequence"/>
</dbReference>
<organism evidence="2 3">
    <name type="scientific">Geomicrobium sediminis</name>
    <dbReference type="NCBI Taxonomy" id="1347788"/>
    <lineage>
        <taxon>Bacteria</taxon>
        <taxon>Bacillati</taxon>
        <taxon>Bacillota</taxon>
        <taxon>Bacilli</taxon>
        <taxon>Bacillales</taxon>
        <taxon>Geomicrobium</taxon>
    </lineage>
</organism>
<protein>
    <submittedName>
        <fullName evidence="2">CXXC-20-CXXC protein</fullName>
    </submittedName>
</protein>
<proteinExistence type="predicted"/>
<gene>
    <name evidence="2" type="ORF">JOD17_002275</name>
</gene>
<keyword evidence="3" id="KW-1185">Reference proteome</keyword>
<dbReference type="NCBIfam" id="TIGR04104">
    <property type="entry name" value="cxxc_20_cxxc"/>
    <property type="match status" value="1"/>
</dbReference>
<evidence type="ECO:0000313" key="3">
    <source>
        <dbReference type="Proteomes" id="UP000741863"/>
    </source>
</evidence>
<dbReference type="RefSeq" id="WP_204697755.1">
    <property type="nucleotide sequence ID" value="NZ_JAFBEC010000006.1"/>
</dbReference>
<keyword evidence="1" id="KW-0812">Transmembrane</keyword>
<keyword evidence="1" id="KW-1133">Transmembrane helix</keyword>
<accession>A0ABS2PDH5</accession>
<sequence>MPRCESCNKRWRLKQTIVKTSAIDVDLGMNCPYCDELQFLDAKSLKRNKVWIFFPLIMLIVYGLLNLWMSLPFWSFILYLLLIVVIFIVFYPRSITVTNAKPLQS</sequence>
<feature type="transmembrane region" description="Helical" evidence="1">
    <location>
        <begin position="73"/>
        <end position="91"/>
    </location>
</feature>
<feature type="transmembrane region" description="Helical" evidence="1">
    <location>
        <begin position="50"/>
        <end position="67"/>
    </location>
</feature>